<evidence type="ECO:0008006" key="3">
    <source>
        <dbReference type="Google" id="ProtNLM"/>
    </source>
</evidence>
<evidence type="ECO:0000313" key="1">
    <source>
        <dbReference type="EMBL" id="MBP2073005.1"/>
    </source>
</evidence>
<evidence type="ECO:0000313" key="2">
    <source>
        <dbReference type="Proteomes" id="UP001166402"/>
    </source>
</evidence>
<dbReference type="EMBL" id="JAGGLT010000032">
    <property type="protein sequence ID" value="MBP2073005.1"/>
    <property type="molecule type" value="Genomic_DNA"/>
</dbReference>
<accession>A0ABS4NH53</accession>
<sequence length="69" mass="8265">MDEKCIIDRFEGDYAVIEYGRITFNIPRLLLPKDAKEGDVIRIDIRIDKEETKMRSQYIKKLADELFRE</sequence>
<comment type="caution">
    <text evidence="1">The sequence shown here is derived from an EMBL/GenBank/DDBJ whole genome shotgun (WGS) entry which is preliminary data.</text>
</comment>
<dbReference type="Pfam" id="PF11213">
    <property type="entry name" value="DUF3006"/>
    <property type="match status" value="1"/>
</dbReference>
<protein>
    <recommendedName>
        <fullName evidence="3">DUF3006 domain-containing protein</fullName>
    </recommendedName>
</protein>
<name>A0ABS4NH53_9THEO</name>
<dbReference type="InterPro" id="IPR021377">
    <property type="entry name" value="DUF3006"/>
</dbReference>
<keyword evidence="2" id="KW-1185">Reference proteome</keyword>
<dbReference type="RefSeq" id="WP_209454678.1">
    <property type="nucleotide sequence ID" value="NZ_JAGGLT010000032.1"/>
</dbReference>
<reference evidence="1" key="1">
    <citation type="submission" date="2021-03" db="EMBL/GenBank/DDBJ databases">
        <title>Genomic Encyclopedia of Type Strains, Phase IV (KMG-IV): sequencing the most valuable type-strain genomes for metagenomic binning, comparative biology and taxonomic classification.</title>
        <authorList>
            <person name="Goeker M."/>
        </authorList>
    </citation>
    <scope>NUCLEOTIDE SEQUENCE</scope>
    <source>
        <strain evidence="1">DSM 101588</strain>
    </source>
</reference>
<dbReference type="Proteomes" id="UP001166402">
    <property type="component" value="Unassembled WGS sequence"/>
</dbReference>
<organism evidence="1 2">
    <name type="scientific">Thermoanaerobacterium butyriciformans</name>
    <dbReference type="NCBI Taxonomy" id="1702242"/>
    <lineage>
        <taxon>Bacteria</taxon>
        <taxon>Bacillati</taxon>
        <taxon>Bacillota</taxon>
        <taxon>Clostridia</taxon>
        <taxon>Thermoanaerobacterales</taxon>
        <taxon>Thermoanaerobacteraceae</taxon>
        <taxon>Thermoanaerobacterium</taxon>
    </lineage>
</organism>
<dbReference type="Gene3D" id="6.20.120.50">
    <property type="match status" value="1"/>
</dbReference>
<gene>
    <name evidence="1" type="ORF">J2Z80_002551</name>
</gene>
<proteinExistence type="predicted"/>